<dbReference type="InterPro" id="IPR013149">
    <property type="entry name" value="ADH-like_C"/>
</dbReference>
<dbReference type="SUPFAM" id="SSF51735">
    <property type="entry name" value="NAD(P)-binding Rossmann-fold domains"/>
    <property type="match status" value="1"/>
</dbReference>
<dbReference type="GO" id="GO:0046872">
    <property type="term" value="F:metal ion binding"/>
    <property type="evidence" value="ECO:0007669"/>
    <property type="project" value="UniProtKB-KW"/>
</dbReference>
<dbReference type="InterPro" id="IPR047109">
    <property type="entry name" value="CAD-like"/>
</dbReference>
<dbReference type="EMBL" id="JBFOLJ010000009">
    <property type="protein sequence ID" value="KAL2508860.1"/>
    <property type="molecule type" value="Genomic_DNA"/>
</dbReference>
<dbReference type="FunFam" id="3.40.50.720:FF:000022">
    <property type="entry name" value="Cinnamyl alcohol dehydrogenase"/>
    <property type="match status" value="1"/>
</dbReference>
<organism evidence="6 7">
    <name type="scientific">Forsythia ovata</name>
    <dbReference type="NCBI Taxonomy" id="205694"/>
    <lineage>
        <taxon>Eukaryota</taxon>
        <taxon>Viridiplantae</taxon>
        <taxon>Streptophyta</taxon>
        <taxon>Embryophyta</taxon>
        <taxon>Tracheophyta</taxon>
        <taxon>Spermatophyta</taxon>
        <taxon>Magnoliopsida</taxon>
        <taxon>eudicotyledons</taxon>
        <taxon>Gunneridae</taxon>
        <taxon>Pentapetalae</taxon>
        <taxon>asterids</taxon>
        <taxon>lamiids</taxon>
        <taxon>Lamiales</taxon>
        <taxon>Oleaceae</taxon>
        <taxon>Forsythieae</taxon>
        <taxon>Forsythia</taxon>
    </lineage>
</organism>
<evidence type="ECO:0000256" key="3">
    <source>
        <dbReference type="ARBA" id="ARBA00022833"/>
    </source>
</evidence>
<dbReference type="Proteomes" id="UP001604277">
    <property type="component" value="Unassembled WGS sequence"/>
</dbReference>
<evidence type="ECO:0000256" key="1">
    <source>
        <dbReference type="ARBA" id="ARBA00001947"/>
    </source>
</evidence>
<keyword evidence="2" id="KW-0479">Metal-binding</keyword>
<keyword evidence="3" id="KW-0862">Zinc</keyword>
<dbReference type="AlphaFoldDB" id="A0ABD1T804"/>
<sequence>MVYRRITTYSSLKHYRLEKPGLHIGVVGLGGLGHVAVKFAKAFGSKVIVISTSANKKKKAIEKLGIDSFLVSENDEKMQGVARTLDGIIDTISVVHPIVPLISLLKTDGKLIMVGAPEKAS</sequence>
<evidence type="ECO:0000313" key="7">
    <source>
        <dbReference type="Proteomes" id="UP001604277"/>
    </source>
</evidence>
<protein>
    <submittedName>
        <fullName evidence="6">Cinnamyl alcohol dehydrogenase 7</fullName>
    </submittedName>
</protein>
<dbReference type="PANTHER" id="PTHR42683">
    <property type="entry name" value="ALDEHYDE REDUCTASE"/>
    <property type="match status" value="1"/>
</dbReference>
<evidence type="ECO:0000256" key="4">
    <source>
        <dbReference type="ARBA" id="ARBA00023002"/>
    </source>
</evidence>
<keyword evidence="4" id="KW-0560">Oxidoreductase</keyword>
<dbReference type="Pfam" id="PF00107">
    <property type="entry name" value="ADH_zinc_N"/>
    <property type="match status" value="1"/>
</dbReference>
<comment type="cofactor">
    <cofactor evidence="1">
        <name>Zn(2+)</name>
        <dbReference type="ChEBI" id="CHEBI:29105"/>
    </cofactor>
</comment>
<dbReference type="Gene3D" id="3.40.50.720">
    <property type="entry name" value="NAD(P)-binding Rossmann-like Domain"/>
    <property type="match status" value="1"/>
</dbReference>
<comment type="caution">
    <text evidence="6">The sequence shown here is derived from an EMBL/GenBank/DDBJ whole genome shotgun (WGS) entry which is preliminary data.</text>
</comment>
<evidence type="ECO:0000313" key="6">
    <source>
        <dbReference type="EMBL" id="KAL2508860.1"/>
    </source>
</evidence>
<evidence type="ECO:0000259" key="5">
    <source>
        <dbReference type="Pfam" id="PF00107"/>
    </source>
</evidence>
<keyword evidence="7" id="KW-1185">Reference proteome</keyword>
<name>A0ABD1T804_9LAMI</name>
<feature type="domain" description="Alcohol dehydrogenase-like C-terminal" evidence="5">
    <location>
        <begin position="31"/>
        <end position="119"/>
    </location>
</feature>
<reference evidence="7" key="1">
    <citation type="submission" date="2024-07" db="EMBL/GenBank/DDBJ databases">
        <title>Two chromosome-level genome assemblies of Korean endemic species Abeliophyllum distichum and Forsythia ovata (Oleaceae).</title>
        <authorList>
            <person name="Jang H."/>
        </authorList>
    </citation>
    <scope>NUCLEOTIDE SEQUENCE [LARGE SCALE GENOMIC DNA]</scope>
</reference>
<evidence type="ECO:0000256" key="2">
    <source>
        <dbReference type="ARBA" id="ARBA00022723"/>
    </source>
</evidence>
<accession>A0ABD1T804</accession>
<dbReference type="InterPro" id="IPR036291">
    <property type="entry name" value="NAD(P)-bd_dom_sf"/>
</dbReference>
<proteinExistence type="predicted"/>
<dbReference type="GO" id="GO:0016491">
    <property type="term" value="F:oxidoreductase activity"/>
    <property type="evidence" value="ECO:0007669"/>
    <property type="project" value="UniProtKB-KW"/>
</dbReference>
<gene>
    <name evidence="6" type="ORF">Fot_32507</name>
</gene>